<feature type="region of interest" description="Disordered" evidence="1">
    <location>
        <begin position="260"/>
        <end position="287"/>
    </location>
</feature>
<dbReference type="Proteomes" id="UP000009131">
    <property type="component" value="Unassembled WGS sequence"/>
</dbReference>
<evidence type="ECO:0000256" key="2">
    <source>
        <dbReference type="SAM" id="SignalP"/>
    </source>
</evidence>
<protein>
    <recommendedName>
        <fullName evidence="5">PA domain-containing protein</fullName>
    </recommendedName>
</protein>
<evidence type="ECO:0008006" key="5">
    <source>
        <dbReference type="Google" id="ProtNLM"/>
    </source>
</evidence>
<feature type="chain" id="PRO_5009955595" description="PA domain-containing protein" evidence="2">
    <location>
        <begin position="21"/>
        <end position="310"/>
    </location>
</feature>
<dbReference type="HOGENOM" id="CLU_897371_0_0_1"/>
<keyword evidence="2" id="KW-0732">Signal</keyword>
<evidence type="ECO:0000313" key="4">
    <source>
        <dbReference type="Proteomes" id="UP000009131"/>
    </source>
</evidence>
<reference evidence="3 4" key="2">
    <citation type="journal article" date="2012" name="Open Biol.">
        <title>Characteristics of nucleosomes and linker DNA regions on the genome of the basidiomycete Mixia osmundae revealed by mono- and dinucleosome mapping.</title>
        <authorList>
            <person name="Nishida H."/>
            <person name="Kondo S."/>
            <person name="Matsumoto T."/>
            <person name="Suzuki Y."/>
            <person name="Yoshikawa H."/>
            <person name="Taylor T.D."/>
            <person name="Sugiyama J."/>
        </authorList>
    </citation>
    <scope>NUCLEOTIDE SEQUENCE [LARGE SCALE GENOMIC DNA]</scope>
    <source>
        <strain evidence="4">CBS 9802 / IAM 14324 / JCM 22182 / KY 12970</strain>
    </source>
</reference>
<feature type="compositionally biased region" description="Low complexity" evidence="1">
    <location>
        <begin position="264"/>
        <end position="287"/>
    </location>
</feature>
<evidence type="ECO:0000256" key="1">
    <source>
        <dbReference type="SAM" id="MobiDB-lite"/>
    </source>
</evidence>
<proteinExistence type="predicted"/>
<dbReference type="RefSeq" id="XP_014571183.1">
    <property type="nucleotide sequence ID" value="XM_014715697.1"/>
</dbReference>
<dbReference type="InParanoid" id="G7DZE1"/>
<dbReference type="EMBL" id="BABT02000068">
    <property type="protein sequence ID" value="GAA95951.1"/>
    <property type="molecule type" value="Genomic_DNA"/>
</dbReference>
<sequence length="310" mass="31937">MSRAVLQALIATVSLRAVLAVVPATASNASLPLNASTDWTTAIYWQDGLLTTSVAMLRQASANSVPLADNVTLVGSDGMRANNGSLALQYAGVLTHFSDLVPSPVSNATNTTSGTNTTSAPWIALISCDPYNLTEINANASLSQSNISYVTSNASVFDLAYQAGAQAIILYSTLNGTCTIQDTQSPLTILTARNLQNSKTLQMTFQNVQEDAYYFNASMLNGTTSSIATALNATLQGNAQTVPTYLLAYLTAPSANSNDSSTDPFSSASFGPAPTSSTSTPTQSPSSGAATLLVPATAILCALGAALLVL</sequence>
<comment type="caution">
    <text evidence="3">The sequence shown here is derived from an EMBL/GenBank/DDBJ whole genome shotgun (WGS) entry which is preliminary data.</text>
</comment>
<gene>
    <name evidence="3" type="primary">Mo02609</name>
    <name evidence="3" type="ORF">E5Q_02609</name>
</gene>
<keyword evidence="4" id="KW-1185">Reference proteome</keyword>
<reference evidence="3 4" key="1">
    <citation type="journal article" date="2011" name="J. Gen. Appl. Microbiol.">
        <title>Draft genome sequencing of the enigmatic basidiomycete Mixia osmundae.</title>
        <authorList>
            <person name="Nishida H."/>
            <person name="Nagatsuka Y."/>
            <person name="Sugiyama J."/>
        </authorList>
    </citation>
    <scope>NUCLEOTIDE SEQUENCE [LARGE SCALE GENOMIC DNA]</scope>
    <source>
        <strain evidence="4">CBS 9802 / IAM 14324 / JCM 22182 / KY 12970</strain>
    </source>
</reference>
<accession>G7DZE1</accession>
<feature type="signal peptide" evidence="2">
    <location>
        <begin position="1"/>
        <end position="20"/>
    </location>
</feature>
<name>G7DZE1_MIXOS</name>
<organism evidence="3 4">
    <name type="scientific">Mixia osmundae (strain CBS 9802 / IAM 14324 / JCM 22182 / KY 12970)</name>
    <dbReference type="NCBI Taxonomy" id="764103"/>
    <lineage>
        <taxon>Eukaryota</taxon>
        <taxon>Fungi</taxon>
        <taxon>Dikarya</taxon>
        <taxon>Basidiomycota</taxon>
        <taxon>Pucciniomycotina</taxon>
        <taxon>Mixiomycetes</taxon>
        <taxon>Mixiales</taxon>
        <taxon>Mixiaceae</taxon>
        <taxon>Mixia</taxon>
    </lineage>
</organism>
<evidence type="ECO:0000313" key="3">
    <source>
        <dbReference type="EMBL" id="GAA95951.1"/>
    </source>
</evidence>
<dbReference type="AlphaFoldDB" id="G7DZE1"/>